<keyword evidence="5" id="KW-0378">Hydrolase</keyword>
<dbReference type="Proteomes" id="UP001153678">
    <property type="component" value="Unassembled WGS sequence"/>
</dbReference>
<gene>
    <name evidence="10" type="ORF">FWILDA_LOCUS11182</name>
</gene>
<comment type="similarity">
    <text evidence="2">Belongs to the glycosyl hydrolase 20 family.</text>
</comment>
<dbReference type="GO" id="GO:0030203">
    <property type="term" value="P:glycosaminoglycan metabolic process"/>
    <property type="evidence" value="ECO:0007669"/>
    <property type="project" value="TreeGrafter"/>
</dbReference>
<dbReference type="GO" id="GO:0016020">
    <property type="term" value="C:membrane"/>
    <property type="evidence" value="ECO:0007669"/>
    <property type="project" value="TreeGrafter"/>
</dbReference>
<evidence type="ECO:0000259" key="9">
    <source>
        <dbReference type="Pfam" id="PF00728"/>
    </source>
</evidence>
<evidence type="ECO:0000256" key="2">
    <source>
        <dbReference type="ARBA" id="ARBA00006285"/>
    </source>
</evidence>
<name>A0A9W4X3F2_9GLOM</name>
<dbReference type="InterPro" id="IPR017853">
    <property type="entry name" value="GH"/>
</dbReference>
<evidence type="ECO:0000313" key="10">
    <source>
        <dbReference type="EMBL" id="CAI2183649.1"/>
    </source>
</evidence>
<dbReference type="InterPro" id="IPR025705">
    <property type="entry name" value="Beta_hexosaminidase_sua/sub"/>
</dbReference>
<proteinExistence type="inferred from homology"/>
<evidence type="ECO:0000256" key="8">
    <source>
        <dbReference type="PIRSR" id="PIRSR625705-1"/>
    </source>
</evidence>
<dbReference type="AlphaFoldDB" id="A0A9W4X3F2"/>
<reference evidence="10" key="1">
    <citation type="submission" date="2022-08" db="EMBL/GenBank/DDBJ databases">
        <authorList>
            <person name="Kallberg Y."/>
            <person name="Tangrot J."/>
            <person name="Rosling A."/>
        </authorList>
    </citation>
    <scope>NUCLEOTIDE SEQUENCE</scope>
    <source>
        <strain evidence="10">Wild A</strain>
    </source>
</reference>
<evidence type="ECO:0000256" key="1">
    <source>
        <dbReference type="ARBA" id="ARBA00001231"/>
    </source>
</evidence>
<dbReference type="OrthoDB" id="428480at2759"/>
<evidence type="ECO:0000256" key="4">
    <source>
        <dbReference type="ARBA" id="ARBA00022729"/>
    </source>
</evidence>
<keyword evidence="11" id="KW-1185">Reference proteome</keyword>
<dbReference type="GO" id="GO:0005975">
    <property type="term" value="P:carbohydrate metabolic process"/>
    <property type="evidence" value="ECO:0007669"/>
    <property type="project" value="InterPro"/>
</dbReference>
<dbReference type="SUPFAM" id="SSF51445">
    <property type="entry name" value="(Trans)glycosidases"/>
    <property type="match status" value="1"/>
</dbReference>
<keyword evidence="4" id="KW-0732">Signal</keyword>
<accession>A0A9W4X3F2</accession>
<dbReference type="Pfam" id="PF00728">
    <property type="entry name" value="Glyco_hydro_20"/>
    <property type="match status" value="1"/>
</dbReference>
<dbReference type="EMBL" id="CAMKVN010003089">
    <property type="protein sequence ID" value="CAI2183649.1"/>
    <property type="molecule type" value="Genomic_DNA"/>
</dbReference>
<keyword evidence="7" id="KW-0326">Glycosidase</keyword>
<dbReference type="FunFam" id="3.20.20.80:FF:000063">
    <property type="entry name" value="Beta-hexosaminidase"/>
    <property type="match status" value="1"/>
</dbReference>
<evidence type="ECO:0000256" key="3">
    <source>
        <dbReference type="ARBA" id="ARBA00012663"/>
    </source>
</evidence>
<comment type="catalytic activity">
    <reaction evidence="1">
        <text>Hydrolysis of terminal non-reducing N-acetyl-D-hexosamine residues in N-acetyl-beta-D-hexosaminides.</text>
        <dbReference type="EC" id="3.2.1.52"/>
    </reaction>
</comment>
<feature type="domain" description="Glycoside hydrolase family 20 catalytic" evidence="9">
    <location>
        <begin position="2"/>
        <end position="280"/>
    </location>
</feature>
<dbReference type="Gene3D" id="3.20.20.80">
    <property type="entry name" value="Glycosidases"/>
    <property type="match status" value="1"/>
</dbReference>
<keyword evidence="6" id="KW-0325">Glycoprotein</keyword>
<evidence type="ECO:0000313" key="11">
    <source>
        <dbReference type="Proteomes" id="UP001153678"/>
    </source>
</evidence>
<evidence type="ECO:0000256" key="5">
    <source>
        <dbReference type="ARBA" id="ARBA00022801"/>
    </source>
</evidence>
<dbReference type="GO" id="GO:0004563">
    <property type="term" value="F:beta-N-acetylhexosaminidase activity"/>
    <property type="evidence" value="ECO:0007669"/>
    <property type="project" value="UniProtKB-EC"/>
</dbReference>
<dbReference type="PANTHER" id="PTHR22600:SF26">
    <property type="entry name" value="BETA-N-ACETYLHEXOSAMINIDASE"/>
    <property type="match status" value="1"/>
</dbReference>
<feature type="active site" description="Proton donor" evidence="8">
    <location>
        <position position="106"/>
    </location>
</feature>
<dbReference type="PANTHER" id="PTHR22600">
    <property type="entry name" value="BETA-HEXOSAMINIDASE"/>
    <property type="match status" value="1"/>
</dbReference>
<dbReference type="EC" id="3.2.1.52" evidence="3"/>
<comment type="caution">
    <text evidence="10">The sequence shown here is derived from an EMBL/GenBank/DDBJ whole genome shotgun (WGS) entry which is preliminary data.</text>
</comment>
<sequence>EKGAYDPETMIYTKQDIETIVEYAHHRGIRVIPEFDMPGHTFAISYSMPEIITCPDVQPNWNDFAAAPPSGQINPVLPATYEFLNNLIPEMTSWFPDKFYHAGGDEVVMNCWNSTESVIAYLKEHPDDTYESLLGMFINELHSLVRKSGKTPITWQEMIVEHNLTLPKDVVVQVWTTEDNIKKVTELGYRVITGSADYWYLDCGHGGWVGDNPNGNSWCDPFKHWQRIYSYNPTKGLKKEEAELVIGGEALLWSEQADPTNFESKLWPRASSAAEILWSGNYDESGNLRTTKEALPRLNDWRFRMVARGIKAEPLQPLWCVKNPGRCDMPH</sequence>
<evidence type="ECO:0000256" key="6">
    <source>
        <dbReference type="ARBA" id="ARBA00023180"/>
    </source>
</evidence>
<dbReference type="InterPro" id="IPR015883">
    <property type="entry name" value="Glyco_hydro_20_cat"/>
</dbReference>
<protein>
    <recommendedName>
        <fullName evidence="3">beta-N-acetylhexosaminidase</fullName>
        <ecNumber evidence="3">3.2.1.52</ecNumber>
    </recommendedName>
</protein>
<dbReference type="PRINTS" id="PR00738">
    <property type="entry name" value="GLHYDRLASE20"/>
</dbReference>
<organism evidence="10 11">
    <name type="scientific">Funneliformis geosporum</name>
    <dbReference type="NCBI Taxonomy" id="1117311"/>
    <lineage>
        <taxon>Eukaryota</taxon>
        <taxon>Fungi</taxon>
        <taxon>Fungi incertae sedis</taxon>
        <taxon>Mucoromycota</taxon>
        <taxon>Glomeromycotina</taxon>
        <taxon>Glomeromycetes</taxon>
        <taxon>Glomerales</taxon>
        <taxon>Glomeraceae</taxon>
        <taxon>Funneliformis</taxon>
    </lineage>
</organism>
<feature type="non-terminal residue" evidence="10">
    <location>
        <position position="331"/>
    </location>
</feature>
<evidence type="ECO:0000256" key="7">
    <source>
        <dbReference type="ARBA" id="ARBA00023295"/>
    </source>
</evidence>